<proteinExistence type="predicted"/>
<accession>A0A6N2ZJG6</accession>
<reference evidence="2" key="1">
    <citation type="submission" date="2019-11" db="EMBL/GenBank/DDBJ databases">
        <authorList>
            <person name="Feng L."/>
        </authorList>
    </citation>
    <scope>NUCLEOTIDE SEQUENCE</scope>
    <source>
        <strain evidence="2">ElimosumLFYP34</strain>
    </source>
</reference>
<feature type="transmembrane region" description="Helical" evidence="1">
    <location>
        <begin position="6"/>
        <end position="39"/>
    </location>
</feature>
<dbReference type="AlphaFoldDB" id="A0A6N2ZJG6"/>
<protein>
    <submittedName>
        <fullName evidence="2">Uncharacterized protein</fullName>
    </submittedName>
</protein>
<keyword evidence="1" id="KW-1133">Transmembrane helix</keyword>
<name>A0A6N2ZJG6_EUBLI</name>
<dbReference type="EMBL" id="CACRTR010000003">
    <property type="protein sequence ID" value="VYT79441.1"/>
    <property type="molecule type" value="Genomic_DNA"/>
</dbReference>
<gene>
    <name evidence="2" type="ORF">ELLFYP34_01935</name>
</gene>
<sequence>MAEFVLFIFTFYICMIGVMCDAVAATITVMFIALVSAACWPRR</sequence>
<keyword evidence="1" id="KW-0472">Membrane</keyword>
<keyword evidence="1" id="KW-0812">Transmembrane</keyword>
<evidence type="ECO:0000256" key="1">
    <source>
        <dbReference type="SAM" id="Phobius"/>
    </source>
</evidence>
<evidence type="ECO:0000313" key="2">
    <source>
        <dbReference type="EMBL" id="VYT79441.1"/>
    </source>
</evidence>
<organism evidence="2">
    <name type="scientific">Eubacterium limosum</name>
    <dbReference type="NCBI Taxonomy" id="1736"/>
    <lineage>
        <taxon>Bacteria</taxon>
        <taxon>Bacillati</taxon>
        <taxon>Bacillota</taxon>
        <taxon>Clostridia</taxon>
        <taxon>Eubacteriales</taxon>
        <taxon>Eubacteriaceae</taxon>
        <taxon>Eubacterium</taxon>
    </lineage>
</organism>